<evidence type="ECO:0000256" key="5">
    <source>
        <dbReference type="ARBA" id="ARBA00022801"/>
    </source>
</evidence>
<evidence type="ECO:0000256" key="2">
    <source>
        <dbReference type="ARBA" id="ARBA00022645"/>
    </source>
</evidence>
<dbReference type="PANTHER" id="PTHR11802">
    <property type="entry name" value="SERINE PROTEASE FAMILY S10 SERINE CARBOXYPEPTIDASE"/>
    <property type="match status" value="1"/>
</dbReference>
<gene>
    <name evidence="7" type="ORF">EV356DRAFT_480161</name>
</gene>
<evidence type="ECO:0000256" key="4">
    <source>
        <dbReference type="ARBA" id="ARBA00022729"/>
    </source>
</evidence>
<dbReference type="SUPFAM" id="SSF53474">
    <property type="entry name" value="alpha/beta-Hydrolases"/>
    <property type="match status" value="1"/>
</dbReference>
<evidence type="ECO:0000313" key="7">
    <source>
        <dbReference type="EMBL" id="KAF2237837.1"/>
    </source>
</evidence>
<name>A0A6A6HII5_VIRVR</name>
<dbReference type="GO" id="GO:0000324">
    <property type="term" value="C:fungal-type vacuole"/>
    <property type="evidence" value="ECO:0007669"/>
    <property type="project" value="TreeGrafter"/>
</dbReference>
<dbReference type="PRINTS" id="PR00724">
    <property type="entry name" value="CRBOXYPTASEC"/>
</dbReference>
<dbReference type="GO" id="GO:0006508">
    <property type="term" value="P:proteolysis"/>
    <property type="evidence" value="ECO:0007669"/>
    <property type="project" value="UniProtKB-KW"/>
</dbReference>
<evidence type="ECO:0000256" key="3">
    <source>
        <dbReference type="ARBA" id="ARBA00022670"/>
    </source>
</evidence>
<keyword evidence="3" id="KW-0645">Protease</keyword>
<dbReference type="InterPro" id="IPR001563">
    <property type="entry name" value="Peptidase_S10"/>
</dbReference>
<keyword evidence="2" id="KW-0121">Carboxypeptidase</keyword>
<dbReference type="AlphaFoldDB" id="A0A6A6HII5"/>
<comment type="similarity">
    <text evidence="1">Belongs to the peptidase S10 family.</text>
</comment>
<dbReference type="EMBL" id="ML991778">
    <property type="protein sequence ID" value="KAF2237837.1"/>
    <property type="molecule type" value="Genomic_DNA"/>
</dbReference>
<keyword evidence="8" id="KW-1185">Reference proteome</keyword>
<dbReference type="Gene3D" id="3.40.50.1820">
    <property type="entry name" value="alpha/beta hydrolase"/>
    <property type="match status" value="1"/>
</dbReference>
<evidence type="ECO:0000256" key="6">
    <source>
        <dbReference type="ARBA" id="ARBA00023180"/>
    </source>
</evidence>
<keyword evidence="5 7" id="KW-0378">Hydrolase</keyword>
<dbReference type="Proteomes" id="UP000800092">
    <property type="component" value="Unassembled WGS sequence"/>
</dbReference>
<proteinExistence type="inferred from homology"/>
<dbReference type="OrthoDB" id="443318at2759"/>
<dbReference type="PANTHER" id="PTHR11802:SF189">
    <property type="entry name" value="CARBOXYPEPTIDASE"/>
    <property type="match status" value="1"/>
</dbReference>
<organism evidence="7 8">
    <name type="scientific">Viridothelium virens</name>
    <name type="common">Speckled blister lichen</name>
    <name type="synonym">Trypethelium virens</name>
    <dbReference type="NCBI Taxonomy" id="1048519"/>
    <lineage>
        <taxon>Eukaryota</taxon>
        <taxon>Fungi</taxon>
        <taxon>Dikarya</taxon>
        <taxon>Ascomycota</taxon>
        <taxon>Pezizomycotina</taxon>
        <taxon>Dothideomycetes</taxon>
        <taxon>Dothideomycetes incertae sedis</taxon>
        <taxon>Trypetheliales</taxon>
        <taxon>Trypetheliaceae</taxon>
        <taxon>Viridothelium</taxon>
    </lineage>
</organism>
<dbReference type="InterPro" id="IPR029058">
    <property type="entry name" value="AB_hydrolase_fold"/>
</dbReference>
<evidence type="ECO:0000256" key="1">
    <source>
        <dbReference type="ARBA" id="ARBA00009431"/>
    </source>
</evidence>
<accession>A0A6A6HII5</accession>
<keyword evidence="4" id="KW-0732">Signal</keyword>
<protein>
    <submittedName>
        <fullName evidence="7">Alpha/beta-hydrolase</fullName>
    </submittedName>
</protein>
<keyword evidence="6" id="KW-0325">Glycoprotein</keyword>
<sequence length="586" mass="64739">MTFPSQLFPGASISYKKTHVCETTPGVRSFSGYVHLPSDIIADSQIPGQPYDLNTFFWYFEARNSPLDAPTTIYFAGGPGDSSVSAALDGEAGPCVVQDDSNTTVLNPWSWNAHSNVLYIDQPNMVGFSYDTVTNGSLDLLSGNITPIESLEQSNMSVNQNQTTIFGNFSSQNPNNTALSCGQGARAIWHFAQLWFQEFPEYKTKNEKINIWGNSYGGYYVPAYGAFIEQQNLKIANNSLEVANATILPLDAIGLTNACLDVVVIGESYPIYAYNNTYGLQGINQTVFEDAVNNFTKPGGCVDLTNQCRELGAISDPDELGLNSTVNQLCVDAFEYCFAFVQGAFLELSGLSAFDISLPSPEQYPFEYFVGYLNQPWVQEALGVKVNYTQDSIASADNFEFGTGDTQRRSISDLNFLLSQGIKVSMIYGDRDYRCNWLGGEAISLNASYPDATNFRASGYENITTNETYTGGVVRQYGNFSFSRVFESGHTVQAYQPETVSRIFDRALFNKDIATGKVSTLPQRNGSIYRSEGPQSSFWIKNTLPDPIPFRCYFWSYNTTCTENQVTALMNGTAVIQDLFVIDPPN</sequence>
<dbReference type="GO" id="GO:0004185">
    <property type="term" value="F:serine-type carboxypeptidase activity"/>
    <property type="evidence" value="ECO:0007669"/>
    <property type="project" value="InterPro"/>
</dbReference>
<evidence type="ECO:0000313" key="8">
    <source>
        <dbReference type="Proteomes" id="UP000800092"/>
    </source>
</evidence>
<reference evidence="7" key="1">
    <citation type="journal article" date="2020" name="Stud. Mycol.">
        <title>101 Dothideomycetes genomes: a test case for predicting lifestyles and emergence of pathogens.</title>
        <authorList>
            <person name="Haridas S."/>
            <person name="Albert R."/>
            <person name="Binder M."/>
            <person name="Bloem J."/>
            <person name="Labutti K."/>
            <person name="Salamov A."/>
            <person name="Andreopoulos B."/>
            <person name="Baker S."/>
            <person name="Barry K."/>
            <person name="Bills G."/>
            <person name="Bluhm B."/>
            <person name="Cannon C."/>
            <person name="Castanera R."/>
            <person name="Culley D."/>
            <person name="Daum C."/>
            <person name="Ezra D."/>
            <person name="Gonzalez J."/>
            <person name="Henrissat B."/>
            <person name="Kuo A."/>
            <person name="Liang C."/>
            <person name="Lipzen A."/>
            <person name="Lutzoni F."/>
            <person name="Magnuson J."/>
            <person name="Mondo S."/>
            <person name="Nolan M."/>
            <person name="Ohm R."/>
            <person name="Pangilinan J."/>
            <person name="Park H.-J."/>
            <person name="Ramirez L."/>
            <person name="Alfaro M."/>
            <person name="Sun H."/>
            <person name="Tritt A."/>
            <person name="Yoshinaga Y."/>
            <person name="Zwiers L.-H."/>
            <person name="Turgeon B."/>
            <person name="Goodwin S."/>
            <person name="Spatafora J."/>
            <person name="Crous P."/>
            <person name="Grigoriev I."/>
        </authorList>
    </citation>
    <scope>NUCLEOTIDE SEQUENCE</scope>
    <source>
        <strain evidence="7">Tuck. ex Michener</strain>
    </source>
</reference>
<dbReference type="Pfam" id="PF00450">
    <property type="entry name" value="Peptidase_S10"/>
    <property type="match status" value="1"/>
</dbReference>